<feature type="compositionally biased region" description="Basic and acidic residues" evidence="3">
    <location>
        <begin position="770"/>
        <end position="797"/>
    </location>
</feature>
<accession>A0A1B9IIM8</accession>
<dbReference type="PANTHER" id="PTHR47942">
    <property type="entry name" value="TETRATRICOPEPTIDE REPEAT (TPR)-LIKE SUPERFAMILY PROTEIN-RELATED"/>
    <property type="match status" value="1"/>
</dbReference>
<dbReference type="PROSITE" id="PS51375">
    <property type="entry name" value="PPR"/>
    <property type="match status" value="1"/>
</dbReference>
<dbReference type="InterPro" id="IPR051222">
    <property type="entry name" value="PPR/CCM1_RNA-binding"/>
</dbReference>
<protein>
    <recommendedName>
        <fullName evidence="6">Pentatricopeptide repeat protein</fullName>
    </recommendedName>
</protein>
<dbReference type="InterPro" id="IPR011990">
    <property type="entry name" value="TPR-like_helical_dom_sf"/>
</dbReference>
<evidence type="ECO:0000256" key="1">
    <source>
        <dbReference type="ARBA" id="ARBA00022737"/>
    </source>
</evidence>
<feature type="region of interest" description="Disordered" evidence="3">
    <location>
        <begin position="573"/>
        <end position="597"/>
    </location>
</feature>
<evidence type="ECO:0008006" key="6">
    <source>
        <dbReference type="Google" id="ProtNLM"/>
    </source>
</evidence>
<reference evidence="4 5" key="1">
    <citation type="submission" date="2013-07" db="EMBL/GenBank/DDBJ databases">
        <title>The Genome Sequence of Kwoniella mangroviensis CBS10435.</title>
        <authorList>
            <consortium name="The Broad Institute Genome Sequencing Platform"/>
            <person name="Cuomo C."/>
            <person name="Litvintseva A."/>
            <person name="Chen Y."/>
            <person name="Heitman J."/>
            <person name="Sun S."/>
            <person name="Springer D."/>
            <person name="Dromer F."/>
            <person name="Young S.K."/>
            <person name="Zeng Q."/>
            <person name="Gargeya S."/>
            <person name="Fitzgerald M."/>
            <person name="Abouelleil A."/>
            <person name="Alvarado L."/>
            <person name="Berlin A.M."/>
            <person name="Chapman S.B."/>
            <person name="Dewar J."/>
            <person name="Goldberg J."/>
            <person name="Griggs A."/>
            <person name="Gujja S."/>
            <person name="Hansen M."/>
            <person name="Howarth C."/>
            <person name="Imamovic A."/>
            <person name="Larimer J."/>
            <person name="McCowan C."/>
            <person name="Murphy C."/>
            <person name="Pearson M."/>
            <person name="Priest M."/>
            <person name="Roberts A."/>
            <person name="Saif S."/>
            <person name="Shea T."/>
            <person name="Sykes S."/>
            <person name="Wortman J."/>
            <person name="Nusbaum C."/>
            <person name="Birren B."/>
        </authorList>
    </citation>
    <scope>NUCLEOTIDE SEQUENCE [LARGE SCALE GENOMIC DNA]</scope>
    <source>
        <strain evidence="4 5">CBS 10435</strain>
    </source>
</reference>
<evidence type="ECO:0000313" key="5">
    <source>
        <dbReference type="Proteomes" id="UP000092583"/>
    </source>
</evidence>
<dbReference type="InterPro" id="IPR002885">
    <property type="entry name" value="PPR_rpt"/>
</dbReference>
<feature type="compositionally biased region" description="Polar residues" evidence="3">
    <location>
        <begin position="808"/>
        <end position="817"/>
    </location>
</feature>
<dbReference type="Pfam" id="PF13041">
    <property type="entry name" value="PPR_2"/>
    <property type="match status" value="1"/>
</dbReference>
<dbReference type="Proteomes" id="UP000092583">
    <property type="component" value="Unassembled WGS sequence"/>
</dbReference>
<dbReference type="NCBIfam" id="TIGR00756">
    <property type="entry name" value="PPR"/>
    <property type="match status" value="1"/>
</dbReference>
<name>A0A1B9IIM8_9TREE</name>
<evidence type="ECO:0000256" key="2">
    <source>
        <dbReference type="PROSITE-ProRule" id="PRU00708"/>
    </source>
</evidence>
<feature type="repeat" description="PPR" evidence="2">
    <location>
        <begin position="182"/>
        <end position="216"/>
    </location>
</feature>
<dbReference type="Gene3D" id="1.25.40.10">
    <property type="entry name" value="Tetratricopeptide repeat domain"/>
    <property type="match status" value="1"/>
</dbReference>
<dbReference type="OrthoDB" id="185373at2759"/>
<evidence type="ECO:0000313" key="4">
    <source>
        <dbReference type="EMBL" id="OCF55392.1"/>
    </source>
</evidence>
<dbReference type="PANTHER" id="PTHR47942:SF63">
    <property type="entry name" value="PENTATRICOPEPTIDE REPEAT-CONTAINING PROTEIN"/>
    <property type="match status" value="1"/>
</dbReference>
<dbReference type="EMBL" id="KI669466">
    <property type="protein sequence ID" value="OCF55392.1"/>
    <property type="molecule type" value="Genomic_DNA"/>
</dbReference>
<gene>
    <name evidence="4" type="ORF">L486_06875</name>
</gene>
<sequence length="909" mass="101507">MLAARRSGNLLRSKATSAPCVRSALLAREYHGDPGPSTRSNRSQKELRSAIVSASKTGQQVSSSGRHIPKKLVNADRSILDGIFDYNQYKFRSPTAFRIGAKVQQKDVSLPLRLPDTRPSRSTYGDAGGRGGEEDAYSTSMKLRKLIERHTKNSNSSKKGLTDQQIEEAIQIVVSAPKNMVNAPVWNILLGFVGKQRRLNWMWSLYNDMKKRGIKPTTRTYSTMINAYSRISHSGDISAEYELIPVKELTHSRVTILFEQSQQHIKKCMNASALLQEDLGIIHSTSGPSGPQVKKEDQSVNDEFSDEINTSPTNAYLKYLGRHGLWEEMYQTFLSVDTTGPLSPDSITYTTLFASLHHIHLVRGRQKSADPSIVHKSIDIGPVSRGIWDQCQRQFAKTKGERDRSIDNELFSHALRCLIKGRPEDHRFAIKLVDEIWGLPPPGQSNLASTSTSTSTGSIPRLNTTVQSATALIQGLLHSKQTVLASHYTTLLLSLKEIQTSVDLYFLKSAISALSETGDIGGILGIIDSYQSPTGSEGWDISTYSSALQGARWAGDFPNALKIFKRATQISDDVENTSPADKSPTSEKVLGEGYKWSTPNGQPVDSRGIRWIKPRPIVPDTNLLSILLKISVGSNNEAIKKVLNIINHFGAKRLFSIQNSSTRHGIENKRSNQDDEDGNHNGGSTLLIENTPQTLIIGDRKSSASLGKMVDFAKNIVLAIERLHGSQADEYRGMKENMQKIVKVWDGHVYSLTKKDKGDGVKRHGGGRNIDGDRKSRSGADDIPKRNRRSDIDRGEQGSEWEDEQQDMGKSTRSSYSRPDENRNAFRDDERFSRRERYDEEDRIPRSGDARSRRNDRAPKDMSRSRERAFDKPERRFSQREERGRGSFGRDGSKVRGGQPKKIGFGLKK</sequence>
<feature type="region of interest" description="Disordered" evidence="3">
    <location>
        <begin position="754"/>
        <end position="909"/>
    </location>
</feature>
<feature type="region of interest" description="Disordered" evidence="3">
    <location>
        <begin position="662"/>
        <end position="686"/>
    </location>
</feature>
<dbReference type="STRING" id="1331196.A0A1B9IIM8"/>
<feature type="compositionally biased region" description="Basic and acidic residues" evidence="3">
    <location>
        <begin position="818"/>
        <end position="885"/>
    </location>
</feature>
<reference evidence="5" key="2">
    <citation type="submission" date="2013-12" db="EMBL/GenBank/DDBJ databases">
        <title>Evolution of pathogenesis and genome organization in the Tremellales.</title>
        <authorList>
            <person name="Cuomo C."/>
            <person name="Litvintseva A."/>
            <person name="Heitman J."/>
            <person name="Chen Y."/>
            <person name="Sun S."/>
            <person name="Springer D."/>
            <person name="Dromer F."/>
            <person name="Young S."/>
            <person name="Zeng Q."/>
            <person name="Chapman S."/>
            <person name="Gujja S."/>
            <person name="Saif S."/>
            <person name="Birren B."/>
        </authorList>
    </citation>
    <scope>NUCLEOTIDE SEQUENCE [LARGE SCALE GENOMIC DNA]</scope>
    <source>
        <strain evidence="5">CBS 10435</strain>
    </source>
</reference>
<feature type="compositionally biased region" description="Basic and acidic residues" evidence="3">
    <location>
        <begin position="664"/>
        <end position="673"/>
    </location>
</feature>
<proteinExistence type="predicted"/>
<evidence type="ECO:0000256" key="3">
    <source>
        <dbReference type="SAM" id="MobiDB-lite"/>
    </source>
</evidence>
<keyword evidence="1" id="KW-0677">Repeat</keyword>
<dbReference type="AlphaFoldDB" id="A0A1B9IIM8"/>
<keyword evidence="5" id="KW-1185">Reference proteome</keyword>
<organism evidence="4 5">
    <name type="scientific">Kwoniella mangroviensis CBS 10435</name>
    <dbReference type="NCBI Taxonomy" id="1331196"/>
    <lineage>
        <taxon>Eukaryota</taxon>
        <taxon>Fungi</taxon>
        <taxon>Dikarya</taxon>
        <taxon>Basidiomycota</taxon>
        <taxon>Agaricomycotina</taxon>
        <taxon>Tremellomycetes</taxon>
        <taxon>Tremellales</taxon>
        <taxon>Cryptococcaceae</taxon>
        <taxon>Kwoniella</taxon>
    </lineage>
</organism>
<feature type="region of interest" description="Disordered" evidence="3">
    <location>
        <begin position="112"/>
        <end position="135"/>
    </location>
</feature>